<proteinExistence type="predicted"/>
<name>A0A7J6XF35_THATH</name>
<feature type="non-terminal residue" evidence="1">
    <location>
        <position position="1"/>
    </location>
</feature>
<accession>A0A7J6XF35</accession>
<comment type="caution">
    <text evidence="1">The sequence shown here is derived from an EMBL/GenBank/DDBJ whole genome shotgun (WGS) entry which is preliminary data.</text>
</comment>
<organism evidence="1 2">
    <name type="scientific">Thalictrum thalictroides</name>
    <name type="common">Rue-anemone</name>
    <name type="synonym">Anemone thalictroides</name>
    <dbReference type="NCBI Taxonomy" id="46969"/>
    <lineage>
        <taxon>Eukaryota</taxon>
        <taxon>Viridiplantae</taxon>
        <taxon>Streptophyta</taxon>
        <taxon>Embryophyta</taxon>
        <taxon>Tracheophyta</taxon>
        <taxon>Spermatophyta</taxon>
        <taxon>Magnoliopsida</taxon>
        <taxon>Ranunculales</taxon>
        <taxon>Ranunculaceae</taxon>
        <taxon>Thalictroideae</taxon>
        <taxon>Thalictrum</taxon>
    </lineage>
</organism>
<evidence type="ECO:0000313" key="2">
    <source>
        <dbReference type="Proteomes" id="UP000554482"/>
    </source>
</evidence>
<protein>
    <submittedName>
        <fullName evidence="1">Calcium-binding ef hand family protein</fullName>
    </submittedName>
</protein>
<dbReference type="PANTHER" id="PTHR45081:SF1">
    <property type="entry name" value="EF HAND FAMILY PROTEIN, PUTATIVE, EXPRESSED-RELATED"/>
    <property type="match status" value="1"/>
</dbReference>
<dbReference type="OrthoDB" id="1699939at2759"/>
<keyword evidence="2" id="KW-1185">Reference proteome</keyword>
<evidence type="ECO:0000313" key="1">
    <source>
        <dbReference type="EMBL" id="KAF5208344.1"/>
    </source>
</evidence>
<reference evidence="1 2" key="1">
    <citation type="submission" date="2020-06" db="EMBL/GenBank/DDBJ databases">
        <title>Transcriptomic and genomic resources for Thalictrum thalictroides and T. hernandezii: Facilitating candidate gene discovery in an emerging model plant lineage.</title>
        <authorList>
            <person name="Arias T."/>
            <person name="Riano-Pachon D.M."/>
            <person name="Di Stilio V.S."/>
        </authorList>
    </citation>
    <scope>NUCLEOTIDE SEQUENCE [LARGE SCALE GENOMIC DNA]</scope>
    <source>
        <strain evidence="2">cv. WT478/WT964</strain>
        <tissue evidence="1">Leaves</tissue>
    </source>
</reference>
<dbReference type="GO" id="GO:0005886">
    <property type="term" value="C:plasma membrane"/>
    <property type="evidence" value="ECO:0007669"/>
    <property type="project" value="TreeGrafter"/>
</dbReference>
<gene>
    <name evidence="1" type="ORF">FRX31_002069</name>
</gene>
<dbReference type="EMBL" id="JABWDY010000126">
    <property type="protein sequence ID" value="KAF5208344.1"/>
    <property type="molecule type" value="Genomic_DNA"/>
</dbReference>
<dbReference type="PANTHER" id="PTHR45081">
    <property type="entry name" value="EF HAND FAMILY PROTEIN, PUTATIVE, EXPRESSED-RELATED"/>
    <property type="match status" value="1"/>
</dbReference>
<dbReference type="AlphaFoldDB" id="A0A7J6XF35"/>
<dbReference type="Proteomes" id="UP000554482">
    <property type="component" value="Unassembled WGS sequence"/>
</dbReference>
<sequence length="71" mass="7760">PALAAANSMAYEASSSSIVDKMIVESQKKERIGAWAASPSHGIVYDDTWKLVDDLDILIKRLKAKQAVLED</sequence>